<dbReference type="Gene3D" id="2.60.120.380">
    <property type="match status" value="1"/>
</dbReference>
<dbReference type="Proteomes" id="UP000249061">
    <property type="component" value="Unassembled WGS sequence"/>
</dbReference>
<proteinExistence type="predicted"/>
<protein>
    <submittedName>
        <fullName evidence="1">Uncharacterized protein</fullName>
    </submittedName>
</protein>
<evidence type="ECO:0000313" key="2">
    <source>
        <dbReference type="Proteomes" id="UP000249061"/>
    </source>
</evidence>
<comment type="caution">
    <text evidence="1">The sequence shown here is derived from an EMBL/GenBank/DDBJ whole genome shotgun (WGS) entry which is preliminary data.</text>
</comment>
<accession>A0A2W5T496</accession>
<dbReference type="AlphaFoldDB" id="A0A2W5T496"/>
<gene>
    <name evidence="1" type="ORF">DI536_30480</name>
</gene>
<name>A0A2W5T496_9BACT</name>
<reference evidence="1 2" key="1">
    <citation type="submission" date="2017-08" db="EMBL/GenBank/DDBJ databases">
        <title>Infants hospitalized years apart are colonized by the same room-sourced microbial strains.</title>
        <authorList>
            <person name="Brooks B."/>
            <person name="Olm M.R."/>
            <person name="Firek B.A."/>
            <person name="Baker R."/>
            <person name="Thomas B.C."/>
            <person name="Morowitz M.J."/>
            <person name="Banfield J.F."/>
        </authorList>
    </citation>
    <scope>NUCLEOTIDE SEQUENCE [LARGE SCALE GENOMIC DNA]</scope>
    <source>
        <strain evidence="1">S2_003_000_R2_14</strain>
    </source>
</reference>
<organism evidence="1 2">
    <name type="scientific">Archangium gephyra</name>
    <dbReference type="NCBI Taxonomy" id="48"/>
    <lineage>
        <taxon>Bacteria</taxon>
        <taxon>Pseudomonadati</taxon>
        <taxon>Myxococcota</taxon>
        <taxon>Myxococcia</taxon>
        <taxon>Myxococcales</taxon>
        <taxon>Cystobacterineae</taxon>
        <taxon>Archangiaceae</taxon>
        <taxon>Archangium</taxon>
    </lineage>
</organism>
<dbReference type="EMBL" id="QFQP01000039">
    <property type="protein sequence ID" value="PZR06265.1"/>
    <property type="molecule type" value="Genomic_DNA"/>
</dbReference>
<sequence>MAGCQGSGTLSSATAPDRAYVVNVGQGKRMTARLLGSLDGGDTSWDSVFNLVDSVASCGSMDTSIDGGTVGISCLAGVDNPPQTVRVENPGPAKDYFLLVDGYSSGQGGFALDVAITDLPTPIVGGDTCANAVTLTPSTTYLAATDGGASNYAFPSLNGCATTNNSPDRSFKIDVPPMNSATIVVTPSSNFNPVVNVTTAVANCGSLGADGGTQGGICLGSGSVGGTGTAETVTVNNVSANPATFNIIVDASTTTASARAGSFEITGTLTQLPALLAGGESCGTAVNLPVGSFTGTTTGAANDYSFAATASCRLSSAAGDVAYAITVPANGRGLVTVSSLTSGFTPSVNLVANVANCGTIGIDAGTQGGSCLRNNVDKATISIGNETGSDVTYFVVVDSTTAATGDFRITYATEANQPSGEFCSAPEIIAMNGTLTGTTTGYGDDVQTNSAAAANCGGFSNLGVDRVYQVTLNSGEQLSATVTPTGASWDPGLYVVDSPAANCRLMGTTCLTGSDVGGGGEPDSISYLNNSGASKTVFLVIDNYAATSSGAYSLLVNVGPPPPPPYTKTAIATANCIDMTSGTSLSSVVADDAASSVTALPVGFDFQFFGGAVTHFSMTSNGFMQLYASSIGSPEVVAANAVIPTTGAPNNIVAAFWDDLDNVAGTTARTLVSGTSGSRVFTVQWGGFSIYSASGPQPERLTFQIQLFEGTDVIEIHYCSLAANGGNAARVGGSEATVGVENSTGTVGIPHSFDTAASVVSGTGLRFTPP</sequence>
<evidence type="ECO:0000313" key="1">
    <source>
        <dbReference type="EMBL" id="PZR06265.1"/>
    </source>
</evidence>